<feature type="domain" description="C3H1-type" evidence="7">
    <location>
        <begin position="503"/>
        <end position="531"/>
    </location>
</feature>
<evidence type="ECO:0000256" key="6">
    <source>
        <dbReference type="SAM" id="MobiDB-lite"/>
    </source>
</evidence>
<sequence>MDHGTSPDEKLKLDDDGEEIVTEQAIVNEDTDTVKNHKQEVSTTLQPVISNVVQILHESMQRSWGNALCQITHKYECPLSEYESVLTEQTNWTPLDSNKKAQSLIQELHETKNRVKETQKNLHTLQSEHNFLTEKLNVYRLVTTEFRRELLSERLAHIDSVKETDELRAMLNGTGTDTLVNKHEDVNDPWHKTSGQIDDRNHEHGSNVSLFTSFYSTSAETNEQEFGDEENMSCTLSAQRSLQSTLMDQFLPSTLLDSPQAATQSKKFQYVDEEIKEVEEDSSRILDCKGCSNMYFTTDTKCHDCGKDVAPSTEEIPHESETETQENEKETSISTTISSILTEIFDFMPMQDVEKVLQQAEGETSLAVNYILRNHPSLNPSISTDLHTQRPNLARCLSGNPLTSASNNWKTELCVYYLQGKCNKTRRTCSFAHGEEDLMRLNRGKLLTNPAYKARLCPLFIEGNCPKSRRDCQLAHGEADLREGLLLLTAPSSLVNAAPRQQNYKTELCLFYLRGNCNYAKQECRFAHGEADIRTVQDNTLELIQRNASYPTSAVPGKASEKSAETSSYNLRGLDRAAIQAQHRYQQQYQEQYQQSRRLPPQTVEGGRNVYLTSQSFTAPQSTMNTSALVPPSFPHHPQYQVPMESMHGFPIQYTSQQSNTPNRFMQQGGIYQHHEVPLHPTQQFQQQLSLPNSQVSGQSRDPRTPQNPRYSALNPAFRRSTNHDQGSWST</sequence>
<reference evidence="8 9" key="1">
    <citation type="submission" date="2012-05" db="EMBL/GenBank/DDBJ databases">
        <title>Recombination and specialization in a pathogen metapopulation.</title>
        <authorList>
            <person name="Gardiner A."/>
            <person name="Kemen E."/>
            <person name="Schultz-Larsen T."/>
            <person name="MacLean D."/>
            <person name="Van Oosterhout C."/>
            <person name="Jones J.D.G."/>
        </authorList>
    </citation>
    <scope>NUCLEOTIDE SEQUENCE [LARGE SCALE GENOMIC DNA]</scope>
    <source>
        <strain evidence="8 9">Ac Nc2</strain>
    </source>
</reference>
<feature type="region of interest" description="Disordered" evidence="6">
    <location>
        <begin position="309"/>
        <end position="333"/>
    </location>
</feature>
<keyword evidence="3 4" id="KW-0862">Zinc</keyword>
<evidence type="ECO:0000256" key="5">
    <source>
        <dbReference type="SAM" id="Coils"/>
    </source>
</evidence>
<feature type="zinc finger region" description="C3H1-type" evidence="4">
    <location>
        <begin position="451"/>
        <end position="479"/>
    </location>
</feature>
<feature type="compositionally biased region" description="Basic and acidic residues" evidence="6">
    <location>
        <begin position="315"/>
        <end position="331"/>
    </location>
</feature>
<dbReference type="Gene3D" id="3.30.1370.210">
    <property type="match status" value="1"/>
</dbReference>
<feature type="compositionally biased region" description="Polar residues" evidence="6">
    <location>
        <begin position="682"/>
        <end position="710"/>
    </location>
</feature>
<keyword evidence="1 4" id="KW-0479">Metal-binding</keyword>
<evidence type="ECO:0000313" key="9">
    <source>
        <dbReference type="Proteomes" id="UP000053237"/>
    </source>
</evidence>
<evidence type="ECO:0000259" key="7">
    <source>
        <dbReference type="PROSITE" id="PS50103"/>
    </source>
</evidence>
<keyword evidence="5" id="KW-0175">Coiled coil</keyword>
<keyword evidence="9" id="KW-1185">Reference proteome</keyword>
<accession>A0A024GBC7</accession>
<dbReference type="STRING" id="65357.A0A024GBC7"/>
<evidence type="ECO:0000313" key="8">
    <source>
        <dbReference type="EMBL" id="CCI43835.1"/>
    </source>
</evidence>
<feature type="zinc finger region" description="C3H1-type" evidence="4">
    <location>
        <begin position="408"/>
        <end position="436"/>
    </location>
</feature>
<gene>
    <name evidence="8" type="ORF">BN9_046190</name>
</gene>
<feature type="region of interest" description="Disordered" evidence="6">
    <location>
        <begin position="682"/>
        <end position="731"/>
    </location>
</feature>
<dbReference type="EMBL" id="CAIX01000056">
    <property type="protein sequence ID" value="CCI43835.1"/>
    <property type="molecule type" value="Genomic_DNA"/>
</dbReference>
<evidence type="ECO:0000256" key="1">
    <source>
        <dbReference type="ARBA" id="ARBA00022723"/>
    </source>
</evidence>
<dbReference type="PROSITE" id="PS50103">
    <property type="entry name" value="ZF_C3H1"/>
    <property type="match status" value="3"/>
</dbReference>
<feature type="coiled-coil region" evidence="5">
    <location>
        <begin position="98"/>
        <end position="135"/>
    </location>
</feature>
<dbReference type="Gene3D" id="4.10.1000.10">
    <property type="entry name" value="Zinc finger, CCCH-type"/>
    <property type="match status" value="1"/>
</dbReference>
<dbReference type="PANTHER" id="PTHR38160">
    <property type="entry name" value="ZINC FINGER CCCH DOMAIN-CONTAINING PROTEIN 40"/>
    <property type="match status" value="1"/>
</dbReference>
<dbReference type="GO" id="GO:0008270">
    <property type="term" value="F:zinc ion binding"/>
    <property type="evidence" value="ECO:0007669"/>
    <property type="project" value="UniProtKB-KW"/>
</dbReference>
<dbReference type="OrthoDB" id="410307at2759"/>
<feature type="domain" description="C3H1-type" evidence="7">
    <location>
        <begin position="408"/>
        <end position="436"/>
    </location>
</feature>
<dbReference type="PANTHER" id="PTHR38160:SF1">
    <property type="entry name" value="ZINC FINGER CCCH DOMAIN-CONTAINING PROTEIN 40"/>
    <property type="match status" value="1"/>
</dbReference>
<keyword evidence="2 4" id="KW-0863">Zinc-finger</keyword>
<comment type="caution">
    <text evidence="8">The sequence shown here is derived from an EMBL/GenBank/DDBJ whole genome shotgun (WGS) entry which is preliminary data.</text>
</comment>
<evidence type="ECO:0000256" key="3">
    <source>
        <dbReference type="ARBA" id="ARBA00022833"/>
    </source>
</evidence>
<proteinExistence type="predicted"/>
<feature type="zinc finger region" description="C3H1-type" evidence="4">
    <location>
        <begin position="503"/>
        <end position="531"/>
    </location>
</feature>
<dbReference type="InterPro" id="IPR045868">
    <property type="entry name" value="Znf_C3H13/40"/>
</dbReference>
<dbReference type="SUPFAM" id="SSF90229">
    <property type="entry name" value="CCCH zinc finger"/>
    <property type="match status" value="1"/>
</dbReference>
<evidence type="ECO:0000256" key="4">
    <source>
        <dbReference type="PROSITE-ProRule" id="PRU00723"/>
    </source>
</evidence>
<dbReference type="AlphaFoldDB" id="A0A024GBC7"/>
<organism evidence="8 9">
    <name type="scientific">Albugo candida</name>
    <dbReference type="NCBI Taxonomy" id="65357"/>
    <lineage>
        <taxon>Eukaryota</taxon>
        <taxon>Sar</taxon>
        <taxon>Stramenopiles</taxon>
        <taxon>Oomycota</taxon>
        <taxon>Peronosporomycetes</taxon>
        <taxon>Albuginales</taxon>
        <taxon>Albuginaceae</taxon>
        <taxon>Albugo</taxon>
    </lineage>
</organism>
<dbReference type="InParanoid" id="A0A024GBC7"/>
<dbReference type="SMART" id="SM00356">
    <property type="entry name" value="ZnF_C3H1"/>
    <property type="match status" value="3"/>
</dbReference>
<dbReference type="InterPro" id="IPR036855">
    <property type="entry name" value="Znf_CCCH_sf"/>
</dbReference>
<dbReference type="InterPro" id="IPR000571">
    <property type="entry name" value="Znf_CCCH"/>
</dbReference>
<name>A0A024GBC7_9STRA</name>
<feature type="region of interest" description="Disordered" evidence="6">
    <location>
        <begin position="178"/>
        <end position="203"/>
    </location>
</feature>
<dbReference type="Proteomes" id="UP000053237">
    <property type="component" value="Unassembled WGS sequence"/>
</dbReference>
<feature type="domain" description="C3H1-type" evidence="7">
    <location>
        <begin position="451"/>
        <end position="479"/>
    </location>
</feature>
<protein>
    <recommendedName>
        <fullName evidence="7">C3H1-type domain-containing protein</fullName>
    </recommendedName>
</protein>
<evidence type="ECO:0000256" key="2">
    <source>
        <dbReference type="ARBA" id="ARBA00022771"/>
    </source>
</evidence>
<feature type="compositionally biased region" description="Basic and acidic residues" evidence="6">
    <location>
        <begin position="180"/>
        <end position="203"/>
    </location>
</feature>